<keyword evidence="1" id="KW-0479">Metal-binding</keyword>
<dbReference type="PROSITE" id="PS50157">
    <property type="entry name" value="ZINC_FINGER_C2H2_2"/>
    <property type="match status" value="1"/>
</dbReference>
<reference evidence="4 5" key="1">
    <citation type="submission" date="2024-04" db="EMBL/GenBank/DDBJ databases">
        <title>Symmetric and asymmetric DNA N6-adenine methylation regulates different biological responses in Mucorales.</title>
        <authorList>
            <consortium name="Lawrence Berkeley National Laboratory"/>
            <person name="Lax C."/>
            <person name="Mondo S.J."/>
            <person name="Osorio-Concepcion M."/>
            <person name="Muszewska A."/>
            <person name="Corrochano-Luque M."/>
            <person name="Gutierrez G."/>
            <person name="Riley R."/>
            <person name="Lipzen A."/>
            <person name="Guo J."/>
            <person name="Hundley H."/>
            <person name="Amirebrahimi M."/>
            <person name="Ng V."/>
            <person name="Lorenzo-Gutierrez D."/>
            <person name="Binder U."/>
            <person name="Yang J."/>
            <person name="Song Y."/>
            <person name="Canovas D."/>
            <person name="Navarro E."/>
            <person name="Freitag M."/>
            <person name="Gabaldon T."/>
            <person name="Grigoriev I.V."/>
            <person name="Corrochano L.M."/>
            <person name="Nicolas F.E."/>
            <person name="Garre V."/>
        </authorList>
    </citation>
    <scope>NUCLEOTIDE SEQUENCE [LARGE SCALE GENOMIC DNA]</scope>
    <source>
        <strain evidence="4 5">L51</strain>
    </source>
</reference>
<dbReference type="PROSITE" id="PS00028">
    <property type="entry name" value="ZINC_FINGER_C2H2_1"/>
    <property type="match status" value="1"/>
</dbReference>
<dbReference type="EMBL" id="JBCLYO010000007">
    <property type="protein sequence ID" value="KAL0087257.1"/>
    <property type="molecule type" value="Genomic_DNA"/>
</dbReference>
<evidence type="ECO:0000256" key="2">
    <source>
        <dbReference type="SAM" id="MobiDB-lite"/>
    </source>
</evidence>
<feature type="domain" description="C2H2-type" evidence="3">
    <location>
        <begin position="2"/>
        <end position="30"/>
    </location>
</feature>
<accession>A0ABR3B105</accession>
<feature type="region of interest" description="Disordered" evidence="2">
    <location>
        <begin position="308"/>
        <end position="329"/>
    </location>
</feature>
<dbReference type="InterPro" id="IPR013087">
    <property type="entry name" value="Znf_C2H2_type"/>
</dbReference>
<comment type="caution">
    <text evidence="4">The sequence shown here is derived from an EMBL/GenBank/DDBJ whole genome shotgun (WGS) entry which is preliminary data.</text>
</comment>
<gene>
    <name evidence="4" type="ORF">J3Q64DRAFT_1736089</name>
</gene>
<evidence type="ECO:0000259" key="3">
    <source>
        <dbReference type="PROSITE" id="PS50157"/>
    </source>
</evidence>
<sequence>MFYCNICSTSFDNQKTLKSHNRDQHSSSLRIPLPNGEMTTVYRQSNSKFLCFCKKQFETINGFHRHYRKYNCQDTNNVLAIIHRDSEDTDNLTNINETSLSQVKDLKNSDSPFDTISFSTGTSEKIKLLTNSFYDAFDMCFKKMKEEKKWKLRSKRVVEDILYSYGTDLERENAVHSFIIDVSDSHVKNLFTDDEWAEITSDNNKKYTTLSEEILSLLKNINKPTVNEIRKEIFKYADIRYNNYSEDKSFHIDKICYAIETLIHKYQRNPNPLLVQQDEAWYNSHIWVPFIDSFYDNIDGINCVRNGPASHSSRKRKRAMQGEFEKKQTGSKPDMSIRIVSGGGKPLEFGACEASSFYDGPTDKKYRHESRIKLPKMLKDMLFDLCEYSDWDVEKIRHIEVVGYIQSALVIEFLSMNHPNGYICRLSRSKNYEIGYNVNTFPKTLEVLAMSLMMKFRVENCVKLITHPTFNINTVEDQPSPTLIESIPTP</sequence>
<organism evidence="4 5">
    <name type="scientific">Phycomyces blakesleeanus</name>
    <dbReference type="NCBI Taxonomy" id="4837"/>
    <lineage>
        <taxon>Eukaryota</taxon>
        <taxon>Fungi</taxon>
        <taxon>Fungi incertae sedis</taxon>
        <taxon>Mucoromycota</taxon>
        <taxon>Mucoromycotina</taxon>
        <taxon>Mucoromycetes</taxon>
        <taxon>Mucorales</taxon>
        <taxon>Phycomycetaceae</taxon>
        <taxon>Phycomyces</taxon>
    </lineage>
</organism>
<keyword evidence="1" id="KW-0863">Zinc-finger</keyword>
<evidence type="ECO:0000256" key="1">
    <source>
        <dbReference type="PROSITE-ProRule" id="PRU00042"/>
    </source>
</evidence>
<keyword evidence="1" id="KW-0862">Zinc</keyword>
<dbReference type="Proteomes" id="UP001448207">
    <property type="component" value="Unassembled WGS sequence"/>
</dbReference>
<evidence type="ECO:0000313" key="5">
    <source>
        <dbReference type="Proteomes" id="UP001448207"/>
    </source>
</evidence>
<name>A0ABR3B105_PHYBL</name>
<keyword evidence="5" id="KW-1185">Reference proteome</keyword>
<proteinExistence type="predicted"/>
<protein>
    <recommendedName>
        <fullName evidence="3">C2H2-type domain-containing protein</fullName>
    </recommendedName>
</protein>
<evidence type="ECO:0000313" key="4">
    <source>
        <dbReference type="EMBL" id="KAL0087257.1"/>
    </source>
</evidence>